<dbReference type="Proteomes" id="UP000320722">
    <property type="component" value="Chromosome"/>
</dbReference>
<proteinExistence type="predicted"/>
<name>A0A517WMF3_9PLAN</name>
<sequence>MKTMAGDPLPVSKLLTIFAVGLLAAAVWHIVLVAEQIRLEILPALSCGLLVGLLIAAGGVLGKHPWWGLGLGAVACYLLTIRYVVFVKGIPLEWVY</sequence>
<organism evidence="2 3">
    <name type="scientific">Gimesia chilikensis</name>
    <dbReference type="NCBI Taxonomy" id="2605989"/>
    <lineage>
        <taxon>Bacteria</taxon>
        <taxon>Pseudomonadati</taxon>
        <taxon>Planctomycetota</taxon>
        <taxon>Planctomycetia</taxon>
        <taxon>Planctomycetales</taxon>
        <taxon>Planctomycetaceae</taxon>
        <taxon>Gimesia</taxon>
    </lineage>
</organism>
<feature type="transmembrane region" description="Helical" evidence="1">
    <location>
        <begin position="41"/>
        <end position="60"/>
    </location>
</feature>
<dbReference type="AlphaFoldDB" id="A0A517WMF3"/>
<keyword evidence="1" id="KW-0472">Membrane</keyword>
<evidence type="ECO:0000313" key="3">
    <source>
        <dbReference type="Proteomes" id="UP000320722"/>
    </source>
</evidence>
<keyword evidence="1" id="KW-0812">Transmembrane</keyword>
<accession>A0A517WMF3</accession>
<gene>
    <name evidence="2" type="ORF">V6x_61890</name>
</gene>
<keyword evidence="1" id="KW-1133">Transmembrane helix</keyword>
<feature type="transmembrane region" description="Helical" evidence="1">
    <location>
        <begin position="66"/>
        <end position="85"/>
    </location>
</feature>
<dbReference type="RefSeq" id="WP_145045507.1">
    <property type="nucleotide sequence ID" value="NZ_CP036347.1"/>
</dbReference>
<feature type="transmembrane region" description="Helical" evidence="1">
    <location>
        <begin position="14"/>
        <end position="34"/>
    </location>
</feature>
<evidence type="ECO:0000313" key="2">
    <source>
        <dbReference type="EMBL" id="QDU06437.1"/>
    </source>
</evidence>
<protein>
    <submittedName>
        <fullName evidence="2">Uncharacterized protein</fullName>
    </submittedName>
</protein>
<dbReference type="EMBL" id="CP036347">
    <property type="protein sequence ID" value="QDU06437.1"/>
    <property type="molecule type" value="Genomic_DNA"/>
</dbReference>
<reference evidence="2 3" key="1">
    <citation type="submission" date="2019-02" db="EMBL/GenBank/DDBJ databases">
        <title>Deep-cultivation of Planctomycetes and their phenomic and genomic characterization uncovers novel biology.</title>
        <authorList>
            <person name="Wiegand S."/>
            <person name="Jogler M."/>
            <person name="Boedeker C."/>
            <person name="Pinto D."/>
            <person name="Vollmers J."/>
            <person name="Rivas-Marin E."/>
            <person name="Kohn T."/>
            <person name="Peeters S.H."/>
            <person name="Heuer A."/>
            <person name="Rast P."/>
            <person name="Oberbeckmann S."/>
            <person name="Bunk B."/>
            <person name="Jeske O."/>
            <person name="Meyerdierks A."/>
            <person name="Storesund J.E."/>
            <person name="Kallscheuer N."/>
            <person name="Luecker S."/>
            <person name="Lage O.M."/>
            <person name="Pohl T."/>
            <person name="Merkel B.J."/>
            <person name="Hornburger P."/>
            <person name="Mueller R.-W."/>
            <person name="Bruemmer F."/>
            <person name="Labrenz M."/>
            <person name="Spormann A.M."/>
            <person name="Op den Camp H."/>
            <person name="Overmann J."/>
            <person name="Amann R."/>
            <person name="Jetten M.S.M."/>
            <person name="Mascher T."/>
            <person name="Medema M.H."/>
            <person name="Devos D.P."/>
            <person name="Kaster A.-K."/>
            <person name="Ovreas L."/>
            <person name="Rohde M."/>
            <person name="Galperin M.Y."/>
            <person name="Jogler C."/>
        </authorList>
    </citation>
    <scope>NUCLEOTIDE SEQUENCE [LARGE SCALE GENOMIC DNA]</scope>
    <source>
        <strain evidence="2 3">V6</strain>
    </source>
</reference>
<evidence type="ECO:0000256" key="1">
    <source>
        <dbReference type="SAM" id="Phobius"/>
    </source>
</evidence>